<dbReference type="AlphaFoldDB" id="A0AAV2DZC3"/>
<dbReference type="EMBL" id="OZ034816">
    <property type="protein sequence ID" value="CAL1378655.1"/>
    <property type="molecule type" value="Genomic_DNA"/>
</dbReference>
<dbReference type="SUPFAM" id="SSF141562">
    <property type="entry name" value="At5g01610-like"/>
    <property type="match status" value="1"/>
</dbReference>
<keyword evidence="2" id="KW-1185">Reference proteome</keyword>
<dbReference type="Gene3D" id="2.30.240.10">
    <property type="entry name" value="At5g01610-like"/>
    <property type="match status" value="1"/>
</dbReference>
<organism evidence="1 2">
    <name type="scientific">Linum trigynum</name>
    <dbReference type="NCBI Taxonomy" id="586398"/>
    <lineage>
        <taxon>Eukaryota</taxon>
        <taxon>Viridiplantae</taxon>
        <taxon>Streptophyta</taxon>
        <taxon>Embryophyta</taxon>
        <taxon>Tracheophyta</taxon>
        <taxon>Spermatophyta</taxon>
        <taxon>Magnoliopsida</taxon>
        <taxon>eudicotyledons</taxon>
        <taxon>Gunneridae</taxon>
        <taxon>Pentapetalae</taxon>
        <taxon>rosids</taxon>
        <taxon>fabids</taxon>
        <taxon>Malpighiales</taxon>
        <taxon>Linaceae</taxon>
        <taxon>Linum</taxon>
    </lineage>
</organism>
<reference evidence="1 2" key="1">
    <citation type="submission" date="2024-04" db="EMBL/GenBank/DDBJ databases">
        <authorList>
            <person name="Fracassetti M."/>
        </authorList>
    </citation>
    <scope>NUCLEOTIDE SEQUENCE [LARGE SCALE GENOMIC DNA]</scope>
</reference>
<gene>
    <name evidence="1" type="ORF">LTRI10_LOCUS20222</name>
</gene>
<accession>A0AAV2DZC3</accession>
<dbReference type="Pfam" id="PF04398">
    <property type="entry name" value="DUF538"/>
    <property type="match status" value="1"/>
</dbReference>
<evidence type="ECO:0000313" key="2">
    <source>
        <dbReference type="Proteomes" id="UP001497516"/>
    </source>
</evidence>
<sequence>MYPPALSRPTPAPTTTPNQLSTMMIHHHHQPAGKSNTTSYNLIKEMKTKGATDVCHSDAKCREKFNLLLAEIGFPGRVLLATVEEIEECGHIKETGLVCLKHKKTKDHYKFNTVDVCCDVVVTASFERRRIRNLSGVKANLFILIANLFILL</sequence>
<dbReference type="InterPro" id="IPR007493">
    <property type="entry name" value="DUF538"/>
</dbReference>
<name>A0AAV2DZC3_9ROSI</name>
<protein>
    <submittedName>
        <fullName evidence="1">Uncharacterized protein</fullName>
    </submittedName>
</protein>
<dbReference type="InterPro" id="IPR036758">
    <property type="entry name" value="At5g01610-like"/>
</dbReference>
<evidence type="ECO:0000313" key="1">
    <source>
        <dbReference type="EMBL" id="CAL1378655.1"/>
    </source>
</evidence>
<dbReference type="Proteomes" id="UP001497516">
    <property type="component" value="Chromosome 3"/>
</dbReference>
<proteinExistence type="predicted"/>